<keyword evidence="1" id="KW-0732">Signal</keyword>
<dbReference type="AlphaFoldDB" id="A0A7S1J9N8"/>
<reference evidence="2" key="1">
    <citation type="submission" date="2021-01" db="EMBL/GenBank/DDBJ databases">
        <authorList>
            <person name="Corre E."/>
            <person name="Pelletier E."/>
            <person name="Niang G."/>
            <person name="Scheremetjew M."/>
            <person name="Finn R."/>
            <person name="Kale V."/>
            <person name="Holt S."/>
            <person name="Cochrane G."/>
            <person name="Meng A."/>
            <person name="Brown T."/>
            <person name="Cohen L."/>
        </authorList>
    </citation>
    <scope>NUCLEOTIDE SEQUENCE</scope>
    <source>
        <strain evidence="2">NIES-381</strain>
    </source>
</reference>
<gene>
    <name evidence="2" type="ORF">EGYM00392_LOCUS47925</name>
</gene>
<evidence type="ECO:0000313" key="2">
    <source>
        <dbReference type="EMBL" id="CAD9036768.1"/>
    </source>
</evidence>
<proteinExistence type="predicted"/>
<organism evidence="2">
    <name type="scientific">Eutreptiella gymnastica</name>
    <dbReference type="NCBI Taxonomy" id="73025"/>
    <lineage>
        <taxon>Eukaryota</taxon>
        <taxon>Discoba</taxon>
        <taxon>Euglenozoa</taxon>
        <taxon>Euglenida</taxon>
        <taxon>Spirocuta</taxon>
        <taxon>Euglenophyceae</taxon>
        <taxon>Eutreptiales</taxon>
        <taxon>Eutreptiaceae</taxon>
        <taxon>Eutreptiella</taxon>
    </lineage>
</organism>
<protein>
    <submittedName>
        <fullName evidence="2">Uncharacterized protein</fullName>
    </submittedName>
</protein>
<name>A0A7S1J9N8_9EUGL</name>
<accession>A0A7S1J9N8</accession>
<feature type="chain" id="PRO_5030621426" evidence="1">
    <location>
        <begin position="23"/>
        <end position="267"/>
    </location>
</feature>
<dbReference type="EMBL" id="HBGA01129554">
    <property type="protein sequence ID" value="CAD9036768.1"/>
    <property type="molecule type" value="Transcribed_RNA"/>
</dbReference>
<sequence>MGHAWILGVLLVCAVWPSPTLLLSDVGTATMHPLVLNSGSCPVDVHVSATYSLFTDGIPTDPTATCSLWSAATRFVNLSAPVVAFRPIVCMFDLDGGLLWLRGPDSVRHQRCMAATPPFLVHHRILSRLVKYINVHSDLSSGRYLGMSVPLLSYFMRRPGLNVFITDAAGPMESQAACSHSFRPLYVLAKKSKANFRAIVEPDGTVGWLLCARNAGSCLQEDPSARPEGGGPPCCAYLLAMQMRFLRDFLDPQGAKVLASCSFCGPD</sequence>
<evidence type="ECO:0000256" key="1">
    <source>
        <dbReference type="SAM" id="SignalP"/>
    </source>
</evidence>
<feature type="signal peptide" evidence="1">
    <location>
        <begin position="1"/>
        <end position="22"/>
    </location>
</feature>